<dbReference type="eggNOG" id="COG2120">
    <property type="taxonomic scope" value="Bacteria"/>
</dbReference>
<reference evidence="2 3" key="1">
    <citation type="journal article" date="2019" name="Microbiol. Resour. Announc.">
        <title>Draft Genome Sequence of the Most Traditional epsilon-Poly-l-Lysine Producer, Streptomyces albulus NBRC14147.</title>
        <authorList>
            <person name="Yamanaka K."/>
            <person name="Hamano Y."/>
        </authorList>
    </citation>
    <scope>NUCLEOTIDE SEQUENCE [LARGE SCALE GENOMIC DNA]</scope>
    <source>
        <strain evidence="2 3">NBRC 14147</strain>
    </source>
</reference>
<keyword evidence="1" id="KW-0862">Zinc</keyword>
<dbReference type="PANTHER" id="PTHR12993">
    <property type="entry name" value="N-ACETYLGLUCOSAMINYL-PHOSPHATIDYLINOSITOL DE-N-ACETYLASE-RELATED"/>
    <property type="match status" value="1"/>
</dbReference>
<gene>
    <name evidence="2" type="ORF">SALB_06142</name>
</gene>
<dbReference type="PANTHER" id="PTHR12993:SF28">
    <property type="entry name" value="LMBE FAMILY PROTEIN"/>
    <property type="match status" value="1"/>
</dbReference>
<sequence>MSVRVTIVTEQKGAAMPTENAAVSSLRPMPDDWQRALAVVAHPDDLEYGAAAAIAEWTEAGRDVRYLLVTRGEAGIDGLAPPACAAVREAEQRASAAHVGVHTVEFLTGHRDGVIEAGLPLRRDLAAAVRRHRPELLITLNHRDTWFGTQWNTPDHRVVGRAVLDAAGDAANRWIFPELADAEGLAPWSGVRWTAVAGSPRPTHAVEVGPGIPRAVASLAAHTTYIRALTTPDQDPHAYARAFIDRSLRTGATHHRGRPATLFEVFPQ</sequence>
<evidence type="ECO:0000313" key="2">
    <source>
        <dbReference type="EMBL" id="GCB93361.1"/>
    </source>
</evidence>
<comment type="caution">
    <text evidence="2">The sequence shown here is derived from an EMBL/GenBank/DDBJ whole genome shotgun (WGS) entry which is preliminary data.</text>
</comment>
<proteinExistence type="predicted"/>
<dbReference type="Pfam" id="PF02585">
    <property type="entry name" value="PIG-L"/>
    <property type="match status" value="1"/>
</dbReference>
<dbReference type="Gene3D" id="3.40.50.10320">
    <property type="entry name" value="LmbE-like"/>
    <property type="match status" value="1"/>
</dbReference>
<dbReference type="AlphaFoldDB" id="A0A059W2Q3"/>
<dbReference type="SUPFAM" id="SSF102588">
    <property type="entry name" value="LmbE-like"/>
    <property type="match status" value="1"/>
</dbReference>
<dbReference type="EMBL" id="BHXC01000007">
    <property type="protein sequence ID" value="GCB93361.1"/>
    <property type="molecule type" value="Genomic_DNA"/>
</dbReference>
<dbReference type="Proteomes" id="UP000288351">
    <property type="component" value="Unassembled WGS sequence"/>
</dbReference>
<dbReference type="InterPro" id="IPR024078">
    <property type="entry name" value="LmbE-like_dom_sf"/>
</dbReference>
<evidence type="ECO:0000256" key="1">
    <source>
        <dbReference type="ARBA" id="ARBA00022833"/>
    </source>
</evidence>
<protein>
    <submittedName>
        <fullName evidence="2">GlcNAc-PI de-N-acetylase</fullName>
    </submittedName>
</protein>
<name>A0A059W2Q3_STRNR</name>
<dbReference type="STRING" id="68570.DC74_5242"/>
<accession>A0A059W2Q3</accession>
<dbReference type="GO" id="GO:0016137">
    <property type="term" value="P:glycoside metabolic process"/>
    <property type="evidence" value="ECO:0007669"/>
    <property type="project" value="UniProtKB-ARBA"/>
</dbReference>
<organism evidence="2 3">
    <name type="scientific">Streptomyces noursei</name>
    <name type="common">Streptomyces albulus</name>
    <dbReference type="NCBI Taxonomy" id="1971"/>
    <lineage>
        <taxon>Bacteria</taxon>
        <taxon>Bacillati</taxon>
        <taxon>Actinomycetota</taxon>
        <taxon>Actinomycetes</taxon>
        <taxon>Kitasatosporales</taxon>
        <taxon>Streptomycetaceae</taxon>
        <taxon>Streptomyces</taxon>
    </lineage>
</organism>
<dbReference type="InterPro" id="IPR003737">
    <property type="entry name" value="GlcNAc_PI_deacetylase-related"/>
</dbReference>
<dbReference type="GO" id="GO:0016811">
    <property type="term" value="F:hydrolase activity, acting on carbon-nitrogen (but not peptide) bonds, in linear amides"/>
    <property type="evidence" value="ECO:0007669"/>
    <property type="project" value="TreeGrafter"/>
</dbReference>
<evidence type="ECO:0000313" key="3">
    <source>
        <dbReference type="Proteomes" id="UP000288351"/>
    </source>
</evidence>